<dbReference type="EMBL" id="CABWLC010000006">
    <property type="protein sequence ID" value="VXA82467.1"/>
    <property type="molecule type" value="Genomic_DNA"/>
</dbReference>
<dbReference type="Proteomes" id="UP000439123">
    <property type="component" value="Unassembled WGS sequence"/>
</dbReference>
<proteinExistence type="predicted"/>
<evidence type="ECO:0000313" key="2">
    <source>
        <dbReference type="Proteomes" id="UP000439123"/>
    </source>
</evidence>
<name>A0A653KVI2_AERVE</name>
<accession>A0A653KVI2</accession>
<dbReference type="RefSeq" id="WP_265342302.1">
    <property type="nucleotide sequence ID" value="NZ_LR732798.1"/>
</dbReference>
<organism evidence="1 2">
    <name type="scientific">Aeromonas veronii</name>
    <dbReference type="NCBI Taxonomy" id="654"/>
    <lineage>
        <taxon>Bacteria</taxon>
        <taxon>Pseudomonadati</taxon>
        <taxon>Pseudomonadota</taxon>
        <taxon>Gammaproteobacteria</taxon>
        <taxon>Aeromonadales</taxon>
        <taxon>Aeromonadaceae</taxon>
        <taxon>Aeromonas</taxon>
    </lineage>
</organism>
<evidence type="ECO:0000313" key="1">
    <source>
        <dbReference type="EMBL" id="VXA82467.1"/>
    </source>
</evidence>
<gene>
    <name evidence="1" type="ORF">AERO8C_140015</name>
</gene>
<sequence length="44" mass="4995">MIGLRNFERTFELHIYGSGVTVYDLGEPLADQWQLASEGSLRHS</sequence>
<reference evidence="1 2" key="1">
    <citation type="submission" date="2019-10" db="EMBL/GenBank/DDBJ databases">
        <authorList>
            <person name="Karimi E."/>
        </authorList>
    </citation>
    <scope>NUCLEOTIDE SEQUENCE [LARGE SCALE GENOMIC DNA]</scope>
    <source>
        <strain evidence="1">Aeromonas sp. 8C</strain>
    </source>
</reference>
<protein>
    <submittedName>
        <fullName evidence="1">Uncharacterized protein</fullName>
    </submittedName>
</protein>
<dbReference type="AlphaFoldDB" id="A0A653KVI2"/>